<protein>
    <submittedName>
        <fullName evidence="1">Uncharacterized protein</fullName>
    </submittedName>
</protein>
<dbReference type="EnsemblMetazoa" id="MESCA011070-RA">
    <property type="protein sequence ID" value="MESCA011070-PA"/>
    <property type="gene ID" value="MESCA011070"/>
</dbReference>
<accession>T1H467</accession>
<evidence type="ECO:0000313" key="2">
    <source>
        <dbReference type="Proteomes" id="UP000015102"/>
    </source>
</evidence>
<evidence type="ECO:0000313" key="1">
    <source>
        <dbReference type="EnsemblMetazoa" id="MESCA011070-PA"/>
    </source>
</evidence>
<dbReference type="STRING" id="36166.T1H467"/>
<proteinExistence type="predicted"/>
<reference evidence="1" key="2">
    <citation type="submission" date="2015-06" db="UniProtKB">
        <authorList>
            <consortium name="EnsemblMetazoa"/>
        </authorList>
    </citation>
    <scope>IDENTIFICATION</scope>
</reference>
<dbReference type="EMBL" id="CAQQ02042234">
    <property type="status" value="NOT_ANNOTATED_CDS"/>
    <property type="molecule type" value="Genomic_DNA"/>
</dbReference>
<dbReference type="HOGENOM" id="CLU_2461114_0_0_1"/>
<dbReference type="AlphaFoldDB" id="T1H467"/>
<dbReference type="Proteomes" id="UP000015102">
    <property type="component" value="Unassembled WGS sequence"/>
</dbReference>
<reference evidence="2" key="1">
    <citation type="submission" date="2013-02" db="EMBL/GenBank/DDBJ databases">
        <authorList>
            <person name="Hughes D."/>
        </authorList>
    </citation>
    <scope>NUCLEOTIDE SEQUENCE</scope>
    <source>
        <strain>Durham</strain>
        <strain evidence="2">NC isolate 2 -- Noor lab</strain>
    </source>
</reference>
<name>T1H467_MEGSC</name>
<sequence length="89" mass="9666">MPFTRPRSAADIMSRSLVPNLEGLPFGLNATKINESMEKNNMSRSSFASFHLTGIKPTTRSVMATSVDRLFSSDSNGTAGVNNNHGEFD</sequence>
<keyword evidence="2" id="KW-1185">Reference proteome</keyword>
<organism evidence="1 2">
    <name type="scientific">Megaselia scalaris</name>
    <name type="common">Humpbacked fly</name>
    <name type="synonym">Phora scalaris</name>
    <dbReference type="NCBI Taxonomy" id="36166"/>
    <lineage>
        <taxon>Eukaryota</taxon>
        <taxon>Metazoa</taxon>
        <taxon>Ecdysozoa</taxon>
        <taxon>Arthropoda</taxon>
        <taxon>Hexapoda</taxon>
        <taxon>Insecta</taxon>
        <taxon>Pterygota</taxon>
        <taxon>Neoptera</taxon>
        <taxon>Endopterygota</taxon>
        <taxon>Diptera</taxon>
        <taxon>Brachycera</taxon>
        <taxon>Muscomorpha</taxon>
        <taxon>Platypezoidea</taxon>
        <taxon>Phoridae</taxon>
        <taxon>Megaseliini</taxon>
        <taxon>Megaselia</taxon>
    </lineage>
</organism>